<organism evidence="3 4">
    <name type="scientific">Lagenidium giganteum</name>
    <dbReference type="NCBI Taxonomy" id="4803"/>
    <lineage>
        <taxon>Eukaryota</taxon>
        <taxon>Sar</taxon>
        <taxon>Stramenopiles</taxon>
        <taxon>Oomycota</taxon>
        <taxon>Peronosporomycetes</taxon>
        <taxon>Pythiales</taxon>
        <taxon>Pythiaceae</taxon>
    </lineage>
</organism>
<comment type="caution">
    <text evidence="3">The sequence shown here is derived from an EMBL/GenBank/DDBJ whole genome shotgun (WGS) entry which is preliminary data.</text>
</comment>
<dbReference type="SUPFAM" id="SSF143791">
    <property type="entry name" value="DUSP-like"/>
    <property type="match status" value="1"/>
</dbReference>
<gene>
    <name evidence="3" type="ORF">N0F65_008381</name>
</gene>
<dbReference type="PROSITE" id="PS51283">
    <property type="entry name" value="DUSP"/>
    <property type="match status" value="1"/>
</dbReference>
<dbReference type="CDD" id="cd00136">
    <property type="entry name" value="PDZ_canonical"/>
    <property type="match status" value="1"/>
</dbReference>
<reference evidence="3" key="1">
    <citation type="submission" date="2022-11" db="EMBL/GenBank/DDBJ databases">
        <authorList>
            <person name="Morgan W.R."/>
            <person name="Tartar A."/>
        </authorList>
    </citation>
    <scope>NUCLEOTIDE SEQUENCE</scope>
    <source>
        <strain evidence="3">ARSEF 373</strain>
    </source>
</reference>
<dbReference type="InterPro" id="IPR001478">
    <property type="entry name" value="PDZ"/>
</dbReference>
<accession>A0AAV2YXI8</accession>
<evidence type="ECO:0000259" key="2">
    <source>
        <dbReference type="PROSITE" id="PS51283"/>
    </source>
</evidence>
<feature type="compositionally biased region" description="Pro residues" evidence="1">
    <location>
        <begin position="185"/>
        <end position="194"/>
    </location>
</feature>
<feature type="compositionally biased region" description="Pro residues" evidence="1">
    <location>
        <begin position="203"/>
        <end position="213"/>
    </location>
</feature>
<dbReference type="EMBL" id="DAKRPA010000090">
    <property type="protein sequence ID" value="DAZ99076.1"/>
    <property type="molecule type" value="Genomic_DNA"/>
</dbReference>
<dbReference type="InterPro" id="IPR006615">
    <property type="entry name" value="Pept_C19_DUSP"/>
</dbReference>
<feature type="compositionally biased region" description="Polar residues" evidence="1">
    <location>
        <begin position="218"/>
        <end position="233"/>
    </location>
</feature>
<dbReference type="SUPFAM" id="SSF50156">
    <property type="entry name" value="PDZ domain-like"/>
    <property type="match status" value="2"/>
</dbReference>
<dbReference type="AlphaFoldDB" id="A0AAV2YXI8"/>
<dbReference type="InterPro" id="IPR036034">
    <property type="entry name" value="PDZ_sf"/>
</dbReference>
<dbReference type="SMART" id="SM00228">
    <property type="entry name" value="PDZ"/>
    <property type="match status" value="2"/>
</dbReference>
<dbReference type="GO" id="GO:0004843">
    <property type="term" value="F:cysteine-type deubiquitinase activity"/>
    <property type="evidence" value="ECO:0007669"/>
    <property type="project" value="InterPro"/>
</dbReference>
<proteinExistence type="predicted"/>
<dbReference type="Gene3D" id="3.30.2230.10">
    <property type="entry name" value="DUSP-like"/>
    <property type="match status" value="1"/>
</dbReference>
<dbReference type="Pfam" id="PF06337">
    <property type="entry name" value="DUSP"/>
    <property type="match status" value="1"/>
</dbReference>
<sequence length="583" mass="62347">MPGDRPLELSTALNTALCLSCGEVAAQASSPGAPVTMFSPRSKLFSPKRDSGSSNPFDDVSASPANAATAAAPLSSQSSSMLSTISNAELATWDLVEVSVPPGPMGIYLNRSEKKAAVLDKFGPVSDTIPRGALELSGKIFPGSVLVGVNEHDFVESKMSFGEISRVLSTLGDTTRVMRWRTPPSKTPPPPPPSQIQSVVSPVPSPVPTPPAPAAATNKDTQSLLTKASTPGSSEFREIDEAEVAKELGANAVLSPQSQKSWIVKGLRSPKLSSPFGSTINDPAAYRSGSSNSMLTSSPKFSLARMLSNGQYAPREVTVCAPAGPLGLNLSGTITEHAVVIGFNKIDGHAGALERHGGILPGSTLIAINGEDVSSWTRDEVSAKLGALAQVERELKFKLPDPAATIAAPAPAPISRDVSVRDLPETYVEDLDKRRKLELQLVMKHDKTELTRKECWFMVDADWMNKWITFVAHQGPLPGMISNGNLLEEGWEQRVRGEEGGRPDQHREGLKLGVHYRGVSPMVWAIYLELHGAGDAPPIARYRLDIDAPPVTTADIDNIMRDPGLKAAVMVKDIREKCQVRVQ</sequence>
<reference evidence="3" key="2">
    <citation type="journal article" date="2023" name="Microbiol Resour">
        <title>Decontamination and Annotation of the Draft Genome Sequence of the Oomycete Lagenidium giganteum ARSEF 373.</title>
        <authorList>
            <person name="Morgan W.R."/>
            <person name="Tartar A."/>
        </authorList>
    </citation>
    <scope>NUCLEOTIDE SEQUENCE</scope>
    <source>
        <strain evidence="3">ARSEF 373</strain>
    </source>
</reference>
<evidence type="ECO:0000313" key="4">
    <source>
        <dbReference type="Proteomes" id="UP001146120"/>
    </source>
</evidence>
<dbReference type="InterPro" id="IPR035927">
    <property type="entry name" value="DUSP-like_sf"/>
</dbReference>
<evidence type="ECO:0000313" key="3">
    <source>
        <dbReference type="EMBL" id="DAZ99076.1"/>
    </source>
</evidence>
<name>A0AAV2YXI8_9STRA</name>
<feature type="region of interest" description="Disordered" evidence="1">
    <location>
        <begin position="30"/>
        <end position="61"/>
    </location>
</feature>
<evidence type="ECO:0000256" key="1">
    <source>
        <dbReference type="SAM" id="MobiDB-lite"/>
    </source>
</evidence>
<dbReference type="Proteomes" id="UP001146120">
    <property type="component" value="Unassembled WGS sequence"/>
</dbReference>
<feature type="region of interest" description="Disordered" evidence="1">
    <location>
        <begin position="180"/>
        <end position="235"/>
    </location>
</feature>
<protein>
    <recommendedName>
        <fullName evidence="2">DUSP domain-containing protein</fullName>
    </recommendedName>
</protein>
<feature type="domain" description="DUSP" evidence="2">
    <location>
        <begin position="429"/>
        <end position="544"/>
    </location>
</feature>
<keyword evidence="4" id="KW-1185">Reference proteome</keyword>
<dbReference type="Gene3D" id="2.30.42.10">
    <property type="match status" value="1"/>
</dbReference>